<evidence type="ECO:0000256" key="1">
    <source>
        <dbReference type="SAM" id="MobiDB-lite"/>
    </source>
</evidence>
<dbReference type="Pfam" id="PF14903">
    <property type="entry name" value="WG_beta_rep"/>
    <property type="match status" value="6"/>
</dbReference>
<evidence type="ECO:0000313" key="3">
    <source>
        <dbReference type="EMBL" id="TCU28539.1"/>
    </source>
</evidence>
<accession>A0AAX2QQL4</accession>
<evidence type="ECO:0000256" key="2">
    <source>
        <dbReference type="SAM" id="SignalP"/>
    </source>
</evidence>
<protein>
    <submittedName>
        <fullName evidence="3">WG repeat protein</fullName>
    </submittedName>
</protein>
<dbReference type="EMBL" id="SMBI01000002">
    <property type="protein sequence ID" value="TCU28539.1"/>
    <property type="molecule type" value="Genomic_DNA"/>
</dbReference>
<evidence type="ECO:0000313" key="4">
    <source>
        <dbReference type="Proteomes" id="UP000295021"/>
    </source>
</evidence>
<dbReference type="InterPro" id="IPR032774">
    <property type="entry name" value="WG_beta_rep"/>
</dbReference>
<dbReference type="RefSeq" id="WP_245521122.1">
    <property type="nucleotide sequence ID" value="NZ_JABEQX010000002.1"/>
</dbReference>
<name>A0AAX2QQL4_9HYPH</name>
<dbReference type="Proteomes" id="UP000295021">
    <property type="component" value="Unassembled WGS sequence"/>
</dbReference>
<gene>
    <name evidence="3" type="ORF">EV131_102373</name>
</gene>
<dbReference type="PANTHER" id="PTHR37841">
    <property type="entry name" value="GLR2918 PROTEIN"/>
    <property type="match status" value="1"/>
</dbReference>
<feature type="compositionally biased region" description="Basic and acidic residues" evidence="1">
    <location>
        <begin position="478"/>
        <end position="495"/>
    </location>
</feature>
<proteinExistence type="predicted"/>
<reference evidence="3 4" key="1">
    <citation type="submission" date="2019-03" db="EMBL/GenBank/DDBJ databases">
        <title>Genomic Encyclopedia of Type Strains, Phase IV (KMG-V): Genome sequencing to study the core and pangenomes of soil and plant-associated prokaryotes.</title>
        <authorList>
            <person name="Whitman W."/>
        </authorList>
    </citation>
    <scope>NUCLEOTIDE SEQUENCE [LARGE SCALE GENOMIC DNA]</scope>
    <source>
        <strain evidence="3 4">FB403</strain>
    </source>
</reference>
<organism evidence="3 4">
    <name type="scientific">Rhizobium laguerreae</name>
    <dbReference type="NCBI Taxonomy" id="1076926"/>
    <lineage>
        <taxon>Bacteria</taxon>
        <taxon>Pseudomonadati</taxon>
        <taxon>Pseudomonadota</taxon>
        <taxon>Alphaproteobacteria</taxon>
        <taxon>Hyphomicrobiales</taxon>
        <taxon>Rhizobiaceae</taxon>
        <taxon>Rhizobium/Agrobacterium group</taxon>
        <taxon>Rhizobium</taxon>
    </lineage>
</organism>
<sequence>MRVVTRQFMFVAAAWACLLCSVGTGVADPRPERWVERCGGVYALCGYIDRATLEPRIDRKFEVALPFSEGLAAVRSEGKFGYINSSGDMVIAPMFDLARAFRKGHAEVVAGDKAGIIDRTGKLVLPPNYARAIPFAADAALVRPGKAIVPESFGFPRFMIGELLFERDDPRYLLVDLLSGKILKDELAIKEFDFGTFVWAAQPGDKRYGLLAPDGTWKIEPRFETAGKLHGGRAIVCYGRPTGHKDQSAQHGLADATQCGAIDRDGQTILAPQQFRIHGYRNGFYRVTERQKVGVLDEAGRLLGGRLFDDARLPDYSGEVAKILGNGQWIGLNRAGDLVPDPEDGKVLAVCPSGIKFMHSGNRIQVVGADEKPTVSYLFDDMHMTCEFPVSVRYNGKWGFLKQDGKLLVDPPSFQSQFGFSGGFAGVKIDGKWGILDSSGLLALAPQFDEMQPDSGAYAVSKDARKFWIDASGREVSEPRRLEDRQSKLRCEPDGGQRVSRNSNGTLFWGIADAAGNIVVEPKYRAITCFRDGLVWVPFDERQEWCAIDRNERRRESVACIKNWPDSNVAHARAETMSDDPYESGVLWMRAELEYGLDLREKPPRFVSQF</sequence>
<feature type="chain" id="PRO_5043847484" evidence="2">
    <location>
        <begin position="28"/>
        <end position="610"/>
    </location>
</feature>
<keyword evidence="2" id="KW-0732">Signal</keyword>
<feature type="signal peptide" evidence="2">
    <location>
        <begin position="1"/>
        <end position="27"/>
    </location>
</feature>
<feature type="region of interest" description="Disordered" evidence="1">
    <location>
        <begin position="478"/>
        <end position="498"/>
    </location>
</feature>
<dbReference type="SUPFAM" id="SSF69360">
    <property type="entry name" value="Cell wall binding repeat"/>
    <property type="match status" value="1"/>
</dbReference>
<dbReference type="PANTHER" id="PTHR37841:SF1">
    <property type="entry name" value="DUF3298 DOMAIN-CONTAINING PROTEIN"/>
    <property type="match status" value="1"/>
</dbReference>
<dbReference type="AlphaFoldDB" id="A0AAX2QQL4"/>
<comment type="caution">
    <text evidence="3">The sequence shown here is derived from an EMBL/GenBank/DDBJ whole genome shotgun (WGS) entry which is preliminary data.</text>
</comment>